<dbReference type="InterPro" id="IPR023346">
    <property type="entry name" value="Lysozyme-like_dom_sf"/>
</dbReference>
<feature type="signal peptide" evidence="1">
    <location>
        <begin position="1"/>
        <end position="35"/>
    </location>
</feature>
<dbReference type="KEGG" id="sclo:SCLO_1001240"/>
<dbReference type="CDD" id="cd13400">
    <property type="entry name" value="LT_IagB-like"/>
    <property type="match status" value="1"/>
</dbReference>
<evidence type="ECO:0000313" key="3">
    <source>
        <dbReference type="Proteomes" id="UP000218272"/>
    </source>
</evidence>
<accession>A0A1E1EY30</accession>
<evidence type="ECO:0000313" key="2">
    <source>
        <dbReference type="EMBL" id="BAV63164.1"/>
    </source>
</evidence>
<dbReference type="SUPFAM" id="SSF53955">
    <property type="entry name" value="Lysozyme-like"/>
    <property type="match status" value="1"/>
</dbReference>
<feature type="chain" id="PRO_5009112389" evidence="1">
    <location>
        <begin position="36"/>
        <end position="185"/>
    </location>
</feature>
<dbReference type="RefSeq" id="WP_048575778.1">
    <property type="nucleotide sequence ID" value="NZ_AP017655.1"/>
</dbReference>
<protein>
    <submittedName>
        <fullName evidence="2">Murein transglycosylase</fullName>
    </submittedName>
</protein>
<name>A0A1E1EY30_9SPHN</name>
<dbReference type="AlphaFoldDB" id="A0A1E1EY30"/>
<gene>
    <name evidence="2" type="ORF">SCLO_1001240</name>
</gene>
<dbReference type="Proteomes" id="UP000218272">
    <property type="component" value="Chromosome SCLO_1"/>
</dbReference>
<reference evidence="2 3" key="1">
    <citation type="submission" date="2016-10" db="EMBL/GenBank/DDBJ databases">
        <title>Complete Genome Sequence of the Nonylphenol-Degrading Bacterium Sphingobium cloacae JCM 10874T.</title>
        <authorList>
            <person name="Ootsuka M."/>
            <person name="Nishizawa T."/>
            <person name="Ohta H."/>
        </authorList>
    </citation>
    <scope>NUCLEOTIDE SEQUENCE [LARGE SCALE GENOMIC DNA]</scope>
    <source>
        <strain evidence="2 3">JCM 10874</strain>
    </source>
</reference>
<evidence type="ECO:0000256" key="1">
    <source>
        <dbReference type="SAM" id="SignalP"/>
    </source>
</evidence>
<sequence length="185" mass="20677">MNALSCSRSQRPRYYIGIASLLSLSLVLAPTPALAQRGGSAEAAELARCIRIAARGYGWLEKTLWGLRKQEAGWIGAEIANTNGTHDLGPLQINSWWVPRIARLIGRSEHQVRHWLRYDACFNVEAARWIFISGLEATGDYWKAIGTYHSPTAWRQRAYATKVATHMRVRFGPKVFAATGIDAPR</sequence>
<organism evidence="2 3">
    <name type="scientific">Sphingobium cloacae</name>
    <dbReference type="NCBI Taxonomy" id="120107"/>
    <lineage>
        <taxon>Bacteria</taxon>
        <taxon>Pseudomonadati</taxon>
        <taxon>Pseudomonadota</taxon>
        <taxon>Alphaproteobacteria</taxon>
        <taxon>Sphingomonadales</taxon>
        <taxon>Sphingomonadaceae</taxon>
        <taxon>Sphingobium</taxon>
    </lineage>
</organism>
<keyword evidence="1" id="KW-0732">Signal</keyword>
<proteinExistence type="predicted"/>
<dbReference type="EMBL" id="AP017655">
    <property type="protein sequence ID" value="BAV63164.1"/>
    <property type="molecule type" value="Genomic_DNA"/>
</dbReference>
<keyword evidence="3" id="KW-1185">Reference proteome</keyword>